<dbReference type="PANTHER" id="PTHR43391:SF26">
    <property type="entry name" value="BLL7251 PROTEIN"/>
    <property type="match status" value="1"/>
</dbReference>
<dbReference type="InterPro" id="IPR020904">
    <property type="entry name" value="Sc_DH/Rdtase_CS"/>
</dbReference>
<dbReference type="Pfam" id="PF00106">
    <property type="entry name" value="adh_short"/>
    <property type="match status" value="1"/>
</dbReference>
<dbReference type="InterPro" id="IPR057326">
    <property type="entry name" value="KR_dom"/>
</dbReference>
<evidence type="ECO:0000313" key="5">
    <source>
        <dbReference type="EMBL" id="SMX40698.1"/>
    </source>
</evidence>
<reference evidence="5 6" key="1">
    <citation type="submission" date="2017-05" db="EMBL/GenBank/DDBJ databases">
        <authorList>
            <person name="Song R."/>
            <person name="Chenine A.L."/>
            <person name="Ruprecht R.M."/>
        </authorList>
    </citation>
    <scope>NUCLEOTIDE SEQUENCE [LARGE SCALE GENOMIC DNA]</scope>
    <source>
        <strain evidence="5 6">CECT 8663</strain>
    </source>
</reference>
<dbReference type="GO" id="GO:0050574">
    <property type="term" value="F:2-(R)-hydroxypropyl-CoM dehydrogenase activity"/>
    <property type="evidence" value="ECO:0007669"/>
    <property type="project" value="UniProtKB-EC"/>
</dbReference>
<feature type="domain" description="Ketoreductase" evidence="4">
    <location>
        <begin position="10"/>
        <end position="182"/>
    </location>
</feature>
<name>A0A238KCW7_9RHOB</name>
<dbReference type="PRINTS" id="PR00081">
    <property type="entry name" value="GDHRDH"/>
</dbReference>
<evidence type="ECO:0000256" key="1">
    <source>
        <dbReference type="ARBA" id="ARBA00006484"/>
    </source>
</evidence>
<evidence type="ECO:0000313" key="6">
    <source>
        <dbReference type="Proteomes" id="UP000220836"/>
    </source>
</evidence>
<dbReference type="PROSITE" id="PS00061">
    <property type="entry name" value="ADH_SHORT"/>
    <property type="match status" value="1"/>
</dbReference>
<dbReference type="SMART" id="SM00822">
    <property type="entry name" value="PKS_KR"/>
    <property type="match status" value="1"/>
</dbReference>
<dbReference type="AlphaFoldDB" id="A0A238KCW7"/>
<evidence type="ECO:0000256" key="2">
    <source>
        <dbReference type="ARBA" id="ARBA00023002"/>
    </source>
</evidence>
<dbReference type="RefSeq" id="WP_097804588.1">
    <property type="nucleotide sequence ID" value="NZ_FXYH01000006.1"/>
</dbReference>
<comment type="similarity">
    <text evidence="1 3">Belongs to the short-chain dehydrogenases/reductases (SDR) family.</text>
</comment>
<accession>A0A238KCW7</accession>
<keyword evidence="6" id="KW-1185">Reference proteome</keyword>
<dbReference type="EMBL" id="FXYH01000006">
    <property type="protein sequence ID" value="SMX40698.1"/>
    <property type="molecule type" value="Genomic_DNA"/>
</dbReference>
<dbReference type="EC" id="1.1.1.268" evidence="5"/>
<dbReference type="PRINTS" id="PR00080">
    <property type="entry name" value="SDRFAMILY"/>
</dbReference>
<evidence type="ECO:0000256" key="3">
    <source>
        <dbReference type="RuleBase" id="RU000363"/>
    </source>
</evidence>
<protein>
    <submittedName>
        <fullName evidence="5">2-(R)-hydroxypropyl-CoM dehydrogenase</fullName>
        <ecNumber evidence="5">1.1.1.268</ecNumber>
    </submittedName>
</protein>
<dbReference type="InterPro" id="IPR036291">
    <property type="entry name" value="NAD(P)-bd_dom_sf"/>
</dbReference>
<organism evidence="5 6">
    <name type="scientific">Pelagimonas varians</name>
    <dbReference type="NCBI Taxonomy" id="696760"/>
    <lineage>
        <taxon>Bacteria</taxon>
        <taxon>Pseudomonadati</taxon>
        <taxon>Pseudomonadota</taxon>
        <taxon>Alphaproteobacteria</taxon>
        <taxon>Rhodobacterales</taxon>
        <taxon>Roseobacteraceae</taxon>
        <taxon>Pelagimonas</taxon>
    </lineage>
</organism>
<dbReference type="Proteomes" id="UP000220836">
    <property type="component" value="Unassembled WGS sequence"/>
</dbReference>
<dbReference type="Gene3D" id="3.40.50.720">
    <property type="entry name" value="NAD(P)-binding Rossmann-like Domain"/>
    <property type="match status" value="1"/>
</dbReference>
<sequence length="275" mass="30138">MQGISHTGKRRVFITGGGAGLGRELARQLADEGALVLIGDVDVAAAEDTAAQIGAYAIKCDVRSEEDFHAAAKWLRDTWGGVDLLINNAGVAQMGPLVKTPISDWQWIMDINVFGIVRGCQALSPIMEPGARVLNIASMAAMLYLPNSAAYNAAKSAVLAISETLMLEWEPKGISIHVACPAFFRTDLARNMRSTDPETERVTKRLVERSRLGADQIATAILAGLAADKPLILTHDTARRSWLQKRYLPFGIYMNMMRRQLKKMNERMARPSKST</sequence>
<dbReference type="CDD" id="cd05233">
    <property type="entry name" value="SDR_c"/>
    <property type="match status" value="1"/>
</dbReference>
<dbReference type="PANTHER" id="PTHR43391">
    <property type="entry name" value="RETINOL DEHYDROGENASE-RELATED"/>
    <property type="match status" value="1"/>
</dbReference>
<proteinExistence type="inferred from homology"/>
<dbReference type="InterPro" id="IPR002347">
    <property type="entry name" value="SDR_fam"/>
</dbReference>
<evidence type="ECO:0000259" key="4">
    <source>
        <dbReference type="SMART" id="SM00822"/>
    </source>
</evidence>
<dbReference type="OrthoDB" id="210852at2"/>
<keyword evidence="2 5" id="KW-0560">Oxidoreductase</keyword>
<gene>
    <name evidence="5" type="primary">xecD</name>
    <name evidence="5" type="ORF">PEV8663_02088</name>
</gene>
<dbReference type="SUPFAM" id="SSF51735">
    <property type="entry name" value="NAD(P)-binding Rossmann-fold domains"/>
    <property type="match status" value="1"/>
</dbReference>